<dbReference type="AlphaFoldDB" id="C7QZZ7"/>
<dbReference type="Proteomes" id="UP000000628">
    <property type="component" value="Chromosome"/>
</dbReference>
<keyword evidence="2" id="KW-1185">Reference proteome</keyword>
<dbReference type="STRING" id="471856.Jden_1912"/>
<reference evidence="1 2" key="1">
    <citation type="journal article" date="2009" name="Stand. Genomic Sci.">
        <title>Complete genome sequence of Jonesia denitrificans type strain (Prevot 55134).</title>
        <authorList>
            <person name="Pukall R."/>
            <person name="Gehrich-Schroter G."/>
            <person name="Lapidus A."/>
            <person name="Nolan M."/>
            <person name="Glavina Del Rio T."/>
            <person name="Lucas S."/>
            <person name="Chen F."/>
            <person name="Tice H."/>
            <person name="Pitluck S."/>
            <person name="Cheng J.F."/>
            <person name="Copeland A."/>
            <person name="Saunders E."/>
            <person name="Brettin T."/>
            <person name="Detter J.C."/>
            <person name="Bruce D."/>
            <person name="Goodwin L."/>
            <person name="Pati A."/>
            <person name="Ivanova N."/>
            <person name="Mavromatis K."/>
            <person name="Ovchinnikova G."/>
            <person name="Chen A."/>
            <person name="Palaniappan K."/>
            <person name="Land M."/>
            <person name="Hauser L."/>
            <person name="Chang Y.J."/>
            <person name="Jeffries C.D."/>
            <person name="Chain P."/>
            <person name="Goker M."/>
            <person name="Bristow J."/>
            <person name="Eisen J.A."/>
            <person name="Markowitz V."/>
            <person name="Hugenholtz P."/>
            <person name="Kyrpides N.C."/>
            <person name="Klenk H.P."/>
            <person name="Han C."/>
        </authorList>
    </citation>
    <scope>NUCLEOTIDE SEQUENCE [LARGE SCALE GENOMIC DNA]</scope>
    <source>
        <strain evidence="2">ATCC 14870 / DSM 20603 / BCRC 15368 / CIP 55.134 / JCM 11481 / NBRC 15587 / NCTC 10816 / Prevot 55134</strain>
    </source>
</reference>
<evidence type="ECO:0000313" key="2">
    <source>
        <dbReference type="Proteomes" id="UP000000628"/>
    </source>
</evidence>
<dbReference type="KEGG" id="jde:Jden_1912"/>
<accession>C7QZZ7</accession>
<gene>
    <name evidence="1" type="ordered locus">Jden_1912</name>
</gene>
<dbReference type="EMBL" id="CP001706">
    <property type="protein sequence ID" value="ACV09555.1"/>
    <property type="molecule type" value="Genomic_DNA"/>
</dbReference>
<sequence length="52" mass="5502">MYTLTDAPATAFRPRLWLLPHNGTNGQVSQWGALLAGSAPPAVRAVKADLSL</sequence>
<evidence type="ECO:0000313" key="1">
    <source>
        <dbReference type="EMBL" id="ACV09555.1"/>
    </source>
</evidence>
<proteinExistence type="predicted"/>
<protein>
    <submittedName>
        <fullName evidence="1">Uncharacterized protein</fullName>
    </submittedName>
</protein>
<name>C7QZZ7_JONDD</name>
<dbReference type="HOGENOM" id="CLU_3080745_0_0_11"/>
<organism evidence="1 2">
    <name type="scientific">Jonesia denitrificans (strain ATCC 14870 / DSM 20603 / BCRC 15368 / CIP 55.134 / JCM 11481 / NBRC 15587 / NCTC 10816 / Prevot 55134)</name>
    <name type="common">Listeria denitrificans</name>
    <dbReference type="NCBI Taxonomy" id="471856"/>
    <lineage>
        <taxon>Bacteria</taxon>
        <taxon>Bacillati</taxon>
        <taxon>Actinomycetota</taxon>
        <taxon>Actinomycetes</taxon>
        <taxon>Micrococcales</taxon>
        <taxon>Jonesiaceae</taxon>
        <taxon>Jonesia</taxon>
    </lineage>
</organism>